<organism evidence="3 4">
    <name type="scientific">Aneurinibacillus soli</name>
    <dbReference type="NCBI Taxonomy" id="1500254"/>
    <lineage>
        <taxon>Bacteria</taxon>
        <taxon>Bacillati</taxon>
        <taxon>Bacillota</taxon>
        <taxon>Bacilli</taxon>
        <taxon>Bacillales</taxon>
        <taxon>Paenibacillaceae</taxon>
        <taxon>Aneurinibacillus group</taxon>
        <taxon>Aneurinibacillus</taxon>
    </lineage>
</organism>
<feature type="region of interest" description="Disordered" evidence="1">
    <location>
        <begin position="23"/>
        <end position="66"/>
    </location>
</feature>
<keyword evidence="2" id="KW-0732">Signal</keyword>
<feature type="signal peptide" evidence="2">
    <location>
        <begin position="1"/>
        <end position="18"/>
    </location>
</feature>
<name>A0A0U5B3K0_9BACL</name>
<evidence type="ECO:0000313" key="3">
    <source>
        <dbReference type="EMBL" id="BAU27919.1"/>
    </source>
</evidence>
<dbReference type="KEGG" id="asoc:CB4_02093"/>
<dbReference type="AlphaFoldDB" id="A0A0U5B3K0"/>
<keyword evidence="4" id="KW-1185">Reference proteome</keyword>
<evidence type="ECO:0000256" key="1">
    <source>
        <dbReference type="SAM" id="MobiDB-lite"/>
    </source>
</evidence>
<dbReference type="InterPro" id="IPR019606">
    <property type="entry name" value="GerMN"/>
</dbReference>
<evidence type="ECO:0000256" key="2">
    <source>
        <dbReference type="SAM" id="SignalP"/>
    </source>
</evidence>
<dbReference type="SMART" id="SM00909">
    <property type="entry name" value="Germane"/>
    <property type="match status" value="1"/>
</dbReference>
<proteinExistence type="predicted"/>
<feature type="chain" id="PRO_5043747092" evidence="2">
    <location>
        <begin position="19"/>
        <end position="210"/>
    </location>
</feature>
<evidence type="ECO:0000313" key="4">
    <source>
        <dbReference type="Proteomes" id="UP000217696"/>
    </source>
</evidence>
<feature type="compositionally biased region" description="Polar residues" evidence="1">
    <location>
        <begin position="46"/>
        <end position="56"/>
    </location>
</feature>
<protein>
    <submittedName>
        <fullName evidence="3">Sporulation and spore germination</fullName>
    </submittedName>
</protein>
<dbReference type="Proteomes" id="UP000217696">
    <property type="component" value="Chromosome"/>
</dbReference>
<dbReference type="EMBL" id="AP017312">
    <property type="protein sequence ID" value="BAU27919.1"/>
    <property type="molecule type" value="Genomic_DNA"/>
</dbReference>
<gene>
    <name evidence="3" type="ORF">CB4_02093</name>
</gene>
<sequence>MRLPYALLAAATVTIGLAGCTNTSNTPTNAPAPTTTNVPNTGTQTQADTDVNTQAPKATEPVQSDKLAVQKKHVELIFSDDNLMTQYKETHSISYEKEEDLPLLALKAWQKGPKSHKLVNLLPANVEIQSVKKDGNTAIVSLSSNVKQAANLGSTGEQFLMEQIATIMNQFGFKNTKIVLDGQATDTLLGHMDASTPTDPLTLSDVPQIK</sequence>
<feature type="compositionally biased region" description="Low complexity" evidence="1">
    <location>
        <begin position="23"/>
        <end position="45"/>
    </location>
</feature>
<reference evidence="3 4" key="1">
    <citation type="submission" date="2015-12" db="EMBL/GenBank/DDBJ databases">
        <title>Genome sequence of Aneurinibacillus soli.</title>
        <authorList>
            <person name="Lee J.S."/>
            <person name="Lee K.C."/>
            <person name="Kim K.K."/>
            <person name="Lee B.W."/>
        </authorList>
    </citation>
    <scope>NUCLEOTIDE SEQUENCE [LARGE SCALE GENOMIC DNA]</scope>
    <source>
        <strain evidence="3 4">CB4</strain>
    </source>
</reference>
<dbReference type="RefSeq" id="WP_157737917.1">
    <property type="nucleotide sequence ID" value="NZ_AP017312.1"/>
</dbReference>
<accession>A0A0U5B3K0</accession>
<dbReference type="PROSITE" id="PS51257">
    <property type="entry name" value="PROKAR_LIPOPROTEIN"/>
    <property type="match status" value="1"/>
</dbReference>